<keyword evidence="1" id="KW-0238">DNA-binding</keyword>
<reference evidence="6" key="1">
    <citation type="journal article" date="2019" name="Int. J. Syst. Evol. Microbiol.">
        <title>The Global Catalogue of Microorganisms (GCM) 10K type strain sequencing project: providing services to taxonomists for standard genome sequencing and annotation.</title>
        <authorList>
            <consortium name="The Broad Institute Genomics Platform"/>
            <consortium name="The Broad Institute Genome Sequencing Center for Infectious Disease"/>
            <person name="Wu L."/>
            <person name="Ma J."/>
        </authorList>
    </citation>
    <scope>NUCLEOTIDE SEQUENCE [LARGE SCALE GENOMIC DNA]</scope>
    <source>
        <strain evidence="6">JCM 14718</strain>
    </source>
</reference>
<sequence length="547" mass="60934">MRQELLPTAGGKRRLFRRSTYTTATQAQADLDVGRAILALPGPDDDDGRENVAALLAHLSRTGEPLPEPDTVQRRLHAPVTLTAKVTIAQWLDQWLAAKRGRTPKSYEVDVRVHLKPRIGNIRIDRLTVGQLADMFDAIDEENIAREANNTARRDIESRRKAAHGRKDKAVLREELHALPPYRRPTGPTTQKNIRACLRAALNKAISHQLITFNPAAHLDMRDTKKTRPLVWTASRIEFWQQTGRAPGPVMVWTPEHTGAFLDHITNDPLYPLFHLITFRGLRRGEACGARWIDLDEAEEPLTIATQLVLDGWDVVEAPPKTQDGNRTIALDATTLSTIRKHRTRQKQHRLAHGANWNDTGRIFTQDDGSWLHPGKVTDHFQRLVTDSGLPPVRLHDLRHGAAALAYAAGADTKDIQEMLGHANLNFTSDTYTSVLPQLAHTNAKPPRKSFPEKPNEMKETSWAHNGHTTAPHAPSRMDHRSRPRSTKTQNRSSHAVCCGFGREPARGLEPLTFRLQVGCATNCATPADPSMVGDGGGRVWLRAAVS</sequence>
<dbReference type="PROSITE" id="PS51898">
    <property type="entry name" value="TYR_RECOMBINASE"/>
    <property type="match status" value="1"/>
</dbReference>
<dbReference type="EMBL" id="BAAANY010000030">
    <property type="protein sequence ID" value="GAA1704400.1"/>
    <property type="molecule type" value="Genomic_DNA"/>
</dbReference>
<name>A0ABN2IG82_9ACTN</name>
<dbReference type="Pfam" id="PF00589">
    <property type="entry name" value="Phage_integrase"/>
    <property type="match status" value="1"/>
</dbReference>
<evidence type="ECO:0000256" key="1">
    <source>
        <dbReference type="ARBA" id="ARBA00023125"/>
    </source>
</evidence>
<dbReference type="InterPro" id="IPR010998">
    <property type="entry name" value="Integrase_recombinase_N"/>
</dbReference>
<keyword evidence="6" id="KW-1185">Reference proteome</keyword>
<evidence type="ECO:0000313" key="6">
    <source>
        <dbReference type="Proteomes" id="UP001500618"/>
    </source>
</evidence>
<dbReference type="PANTHER" id="PTHR30349:SF91">
    <property type="entry name" value="INTA PROTEIN"/>
    <property type="match status" value="1"/>
</dbReference>
<evidence type="ECO:0000256" key="2">
    <source>
        <dbReference type="ARBA" id="ARBA00023172"/>
    </source>
</evidence>
<evidence type="ECO:0000313" key="5">
    <source>
        <dbReference type="EMBL" id="GAA1704400.1"/>
    </source>
</evidence>
<dbReference type="Proteomes" id="UP001500618">
    <property type="component" value="Unassembled WGS sequence"/>
</dbReference>
<dbReference type="Gene3D" id="1.10.443.10">
    <property type="entry name" value="Intergrase catalytic core"/>
    <property type="match status" value="1"/>
</dbReference>
<protein>
    <submittedName>
        <fullName evidence="5">Tyrosine-type recombinase/integrase</fullName>
    </submittedName>
</protein>
<accession>A0ABN2IG82</accession>
<feature type="domain" description="Tyr recombinase" evidence="4">
    <location>
        <begin position="248"/>
        <end position="445"/>
    </location>
</feature>
<gene>
    <name evidence="5" type="ORF">GCM10009765_61950</name>
</gene>
<dbReference type="CDD" id="cd01189">
    <property type="entry name" value="INT_ICEBs1_C_like"/>
    <property type="match status" value="1"/>
</dbReference>
<comment type="caution">
    <text evidence="5">The sequence shown here is derived from an EMBL/GenBank/DDBJ whole genome shotgun (WGS) entry which is preliminary data.</text>
</comment>
<feature type="compositionally biased region" description="Basic and acidic residues" evidence="3">
    <location>
        <begin position="450"/>
        <end position="462"/>
    </location>
</feature>
<dbReference type="Gene3D" id="1.10.150.130">
    <property type="match status" value="1"/>
</dbReference>
<evidence type="ECO:0000256" key="3">
    <source>
        <dbReference type="SAM" id="MobiDB-lite"/>
    </source>
</evidence>
<dbReference type="InterPro" id="IPR050090">
    <property type="entry name" value="Tyrosine_recombinase_XerCD"/>
</dbReference>
<proteinExistence type="predicted"/>
<organism evidence="5 6">
    <name type="scientific">Fodinicola feengrottensis</name>
    <dbReference type="NCBI Taxonomy" id="435914"/>
    <lineage>
        <taxon>Bacteria</taxon>
        <taxon>Bacillati</taxon>
        <taxon>Actinomycetota</taxon>
        <taxon>Actinomycetes</taxon>
        <taxon>Mycobacteriales</taxon>
        <taxon>Fodinicola</taxon>
    </lineage>
</organism>
<dbReference type="InterPro" id="IPR013762">
    <property type="entry name" value="Integrase-like_cat_sf"/>
</dbReference>
<dbReference type="InterPro" id="IPR011010">
    <property type="entry name" value="DNA_brk_join_enz"/>
</dbReference>
<dbReference type="SUPFAM" id="SSF56349">
    <property type="entry name" value="DNA breaking-rejoining enzymes"/>
    <property type="match status" value="1"/>
</dbReference>
<dbReference type="PANTHER" id="PTHR30349">
    <property type="entry name" value="PHAGE INTEGRASE-RELATED"/>
    <property type="match status" value="1"/>
</dbReference>
<evidence type="ECO:0000259" key="4">
    <source>
        <dbReference type="PROSITE" id="PS51898"/>
    </source>
</evidence>
<feature type="region of interest" description="Disordered" evidence="3">
    <location>
        <begin position="440"/>
        <end position="494"/>
    </location>
</feature>
<keyword evidence="2" id="KW-0233">DNA recombination</keyword>
<dbReference type="InterPro" id="IPR002104">
    <property type="entry name" value="Integrase_catalytic"/>
</dbReference>